<dbReference type="EMBL" id="JACCJB010000024">
    <property type="protein sequence ID" value="KAF6217996.1"/>
    <property type="molecule type" value="Genomic_DNA"/>
</dbReference>
<keyword evidence="2" id="KW-1185">Reference proteome</keyword>
<evidence type="ECO:0000313" key="2">
    <source>
        <dbReference type="Proteomes" id="UP000593566"/>
    </source>
</evidence>
<dbReference type="Proteomes" id="UP000593566">
    <property type="component" value="Unassembled WGS sequence"/>
</dbReference>
<evidence type="ECO:0000313" key="1">
    <source>
        <dbReference type="EMBL" id="KAF6217996.1"/>
    </source>
</evidence>
<sequence length="185" mass="20438">MALNPSIGPDHPYSEDLFDPYRVLEMIVSFKIASKIHDGTASSFLNAMANLGDDPNMKSTNAVLSSFGDLNHTEQDKVMESPKVMSRACKSLEGLETDAKIDQYWNSLAEWGTEEDREEMSRRNVDRLKEDLEDTTEGVSTRKSAAVKAEAARLLATIPKEGKLFEWTRAMVCKEDSGDGSAAGK</sequence>
<organism evidence="1 2">
    <name type="scientific">Letharia lupina</name>
    <dbReference type="NCBI Taxonomy" id="560253"/>
    <lineage>
        <taxon>Eukaryota</taxon>
        <taxon>Fungi</taxon>
        <taxon>Dikarya</taxon>
        <taxon>Ascomycota</taxon>
        <taxon>Pezizomycotina</taxon>
        <taxon>Lecanoromycetes</taxon>
        <taxon>OSLEUM clade</taxon>
        <taxon>Lecanoromycetidae</taxon>
        <taxon>Lecanorales</taxon>
        <taxon>Lecanorineae</taxon>
        <taxon>Parmeliaceae</taxon>
        <taxon>Letharia</taxon>
    </lineage>
</organism>
<protein>
    <submittedName>
        <fullName evidence="1">Uncharacterized protein</fullName>
    </submittedName>
</protein>
<dbReference type="RefSeq" id="XP_037147431.1">
    <property type="nucleotide sequence ID" value="XM_037297306.1"/>
</dbReference>
<dbReference type="GeneID" id="59334809"/>
<gene>
    <name evidence="1" type="ORF">HO133_006408</name>
</gene>
<dbReference type="AlphaFoldDB" id="A0A8H6C7A3"/>
<comment type="caution">
    <text evidence="1">The sequence shown here is derived from an EMBL/GenBank/DDBJ whole genome shotgun (WGS) entry which is preliminary data.</text>
</comment>
<reference evidence="1 2" key="1">
    <citation type="journal article" date="2020" name="Genomics">
        <title>Complete, high-quality genomes from long-read metagenomic sequencing of two wolf lichen thalli reveals enigmatic genome architecture.</title>
        <authorList>
            <person name="McKenzie S.K."/>
            <person name="Walston R.F."/>
            <person name="Allen J.L."/>
        </authorList>
    </citation>
    <scope>NUCLEOTIDE SEQUENCE [LARGE SCALE GENOMIC DNA]</scope>
    <source>
        <strain evidence="1">WasteWater1</strain>
    </source>
</reference>
<name>A0A8H6C7A3_9LECA</name>
<proteinExistence type="predicted"/>
<accession>A0A8H6C7A3</accession>